<name>A0ABY5FXD5_9MICO</name>
<reference evidence="2" key="1">
    <citation type="submission" date="2022-07" db="EMBL/GenBank/DDBJ databases">
        <title>Taxonomic analysis of Microcella humidisoli nov. sp., isolated from riverside soil.</title>
        <authorList>
            <person name="Molina K.M."/>
            <person name="Kim S.B."/>
        </authorList>
    </citation>
    <scope>NUCLEOTIDE SEQUENCE</scope>
    <source>
        <strain evidence="2">MMS21-STM10</strain>
    </source>
</reference>
<dbReference type="Pfam" id="PF13602">
    <property type="entry name" value="ADH_zinc_N_2"/>
    <property type="match status" value="1"/>
</dbReference>
<accession>A0ABY5FXD5</accession>
<evidence type="ECO:0000313" key="3">
    <source>
        <dbReference type="Proteomes" id="UP001060039"/>
    </source>
</evidence>
<dbReference type="SMART" id="SM00829">
    <property type="entry name" value="PKS_ER"/>
    <property type="match status" value="1"/>
</dbReference>
<dbReference type="PANTHER" id="PTHR44013">
    <property type="entry name" value="ZINC-TYPE ALCOHOL DEHYDROGENASE-LIKE PROTEIN C16A3.02C"/>
    <property type="match status" value="1"/>
</dbReference>
<dbReference type="SUPFAM" id="SSF51735">
    <property type="entry name" value="NAD(P)-binding Rossmann-fold domains"/>
    <property type="match status" value="1"/>
</dbReference>
<gene>
    <name evidence="2" type="ORF">NNL39_01380</name>
</gene>
<dbReference type="RefSeq" id="WP_255159929.1">
    <property type="nucleotide sequence ID" value="NZ_CP101497.1"/>
</dbReference>
<protein>
    <submittedName>
        <fullName evidence="2">NAD(P)-dependent alcohol dehydrogenase</fullName>
    </submittedName>
</protein>
<dbReference type="InterPro" id="IPR036291">
    <property type="entry name" value="NAD(P)-bd_dom_sf"/>
</dbReference>
<dbReference type="InterPro" id="IPR013154">
    <property type="entry name" value="ADH-like_N"/>
</dbReference>
<dbReference type="SUPFAM" id="SSF50129">
    <property type="entry name" value="GroES-like"/>
    <property type="match status" value="1"/>
</dbReference>
<dbReference type="Gene3D" id="3.90.180.10">
    <property type="entry name" value="Medium-chain alcohol dehydrogenases, catalytic domain"/>
    <property type="match status" value="1"/>
</dbReference>
<proteinExistence type="predicted"/>
<dbReference type="InterPro" id="IPR052733">
    <property type="entry name" value="Chloroplast_QOR"/>
</dbReference>
<feature type="domain" description="Enoyl reductase (ER)" evidence="1">
    <location>
        <begin position="10"/>
        <end position="332"/>
    </location>
</feature>
<dbReference type="InterPro" id="IPR020843">
    <property type="entry name" value="ER"/>
</dbReference>
<dbReference type="CDD" id="cd08267">
    <property type="entry name" value="MDR1"/>
    <property type="match status" value="1"/>
</dbReference>
<organism evidence="2 3">
    <name type="scientific">Microcella humidisoli</name>
    <dbReference type="NCBI Taxonomy" id="2963406"/>
    <lineage>
        <taxon>Bacteria</taxon>
        <taxon>Bacillati</taxon>
        <taxon>Actinomycetota</taxon>
        <taxon>Actinomycetes</taxon>
        <taxon>Micrococcales</taxon>
        <taxon>Microbacteriaceae</taxon>
        <taxon>Microcella</taxon>
    </lineage>
</organism>
<sequence length="334" mass="34878">MKSIVATTYGGPEVLRAVDAPPPVAAEGQVLVRVAASSVNPLDWHELRGMPYLVRIARGLRAPKPRGQAMGSDVAGVVESVGPGVPRFTVGDRVLGFGLGAWSELMVVGEAGLVHVPDGLPLTDAGGVGVAAITALQGLRRGGLVAPLTWAPGEVEPMRPRVLIIGASGGVGTFAVQIAKLLGAHVTAVTSTRNLELVARLGADDVIDYTTTEVTQGLPRFDLVFELAGNRRGRDLARILTPTGALVSCGAPRGQWVGPLVGPAVLAVRSWFSRRTFTSFLAKRDTADLQQLADWLGTGALRVVVDEVYPVERIADAVAHAEAGHARGKVVVTL</sequence>
<evidence type="ECO:0000259" key="1">
    <source>
        <dbReference type="SMART" id="SM00829"/>
    </source>
</evidence>
<evidence type="ECO:0000313" key="2">
    <source>
        <dbReference type="EMBL" id="UTT62797.1"/>
    </source>
</evidence>
<dbReference type="Proteomes" id="UP001060039">
    <property type="component" value="Chromosome"/>
</dbReference>
<keyword evidence="3" id="KW-1185">Reference proteome</keyword>
<dbReference type="Pfam" id="PF08240">
    <property type="entry name" value="ADH_N"/>
    <property type="match status" value="1"/>
</dbReference>
<dbReference type="InterPro" id="IPR011032">
    <property type="entry name" value="GroES-like_sf"/>
</dbReference>
<dbReference type="EMBL" id="CP101497">
    <property type="protein sequence ID" value="UTT62797.1"/>
    <property type="molecule type" value="Genomic_DNA"/>
</dbReference>
<dbReference type="PANTHER" id="PTHR44013:SF1">
    <property type="entry name" value="ZINC-TYPE ALCOHOL DEHYDROGENASE-LIKE PROTEIN C16A3.02C"/>
    <property type="match status" value="1"/>
</dbReference>
<dbReference type="Gene3D" id="3.40.50.720">
    <property type="entry name" value="NAD(P)-binding Rossmann-like Domain"/>
    <property type="match status" value="1"/>
</dbReference>